<sequence length="347" mass="38246">MSSYGRLWYWSLTERRAPSNGGLRVRSFIVRFVVREHMTFREEGEAATRSPDSVFGLLGDETRLGILQALWERYDPNATDNAVPFSELFDRVDVADTGNFNYHLGRLTEHFVRRTEGGYELTAPGLKLARAVVAGGVTGDPVLEPTPVDAACERCGARMAIDYEDGTTWVRCTACEGYWPRRGGELFGFSLPPAGLRDRDPDGVLAATIVYSIHRFETMTRGVCPECGGAVDAALAVCEDHDPDGGVCEACGSSFLGVVRFVCTTCKFAWRCPSYAVVSHHPALVSFYYDHGVEHVPATWAGIARGLHWAEDLVSTEPVTLRLTVRHDGDRIRFLLDDTGTVVDVCD</sequence>
<evidence type="ECO:0000313" key="4">
    <source>
        <dbReference type="Proteomes" id="UP000236584"/>
    </source>
</evidence>
<dbReference type="InterPro" id="IPR055775">
    <property type="entry name" value="DUF7351"/>
</dbReference>
<evidence type="ECO:0000259" key="1">
    <source>
        <dbReference type="Pfam" id="PF24038"/>
    </source>
</evidence>
<evidence type="ECO:0000259" key="2">
    <source>
        <dbReference type="Pfam" id="PF24042"/>
    </source>
</evidence>
<dbReference type="InterPro" id="IPR036388">
    <property type="entry name" value="WH-like_DNA-bd_sf"/>
</dbReference>
<dbReference type="Pfam" id="PF24038">
    <property type="entry name" value="DUF7347"/>
    <property type="match status" value="1"/>
</dbReference>
<name>A0A2I8VNW5_9EURY</name>
<protein>
    <submittedName>
        <fullName evidence="3">ArsR family transcriptional regulator</fullName>
    </submittedName>
</protein>
<dbReference type="Gene3D" id="1.10.10.10">
    <property type="entry name" value="Winged helix-like DNA-binding domain superfamily/Winged helix DNA-binding domain"/>
    <property type="match status" value="1"/>
</dbReference>
<dbReference type="Proteomes" id="UP000236584">
    <property type="component" value="Chromosome"/>
</dbReference>
<dbReference type="AlphaFoldDB" id="A0A2I8VNW5"/>
<organism evidence="3 4">
    <name type="scientific">Salinigranum rubrum</name>
    <dbReference type="NCBI Taxonomy" id="755307"/>
    <lineage>
        <taxon>Archaea</taxon>
        <taxon>Methanobacteriati</taxon>
        <taxon>Methanobacteriota</taxon>
        <taxon>Stenosarchaea group</taxon>
        <taxon>Halobacteria</taxon>
        <taxon>Halobacteriales</taxon>
        <taxon>Haloferacaceae</taxon>
        <taxon>Salinigranum</taxon>
    </lineage>
</organism>
<dbReference type="EMBL" id="CP026309">
    <property type="protein sequence ID" value="AUV83612.1"/>
    <property type="molecule type" value="Genomic_DNA"/>
</dbReference>
<evidence type="ECO:0000313" key="3">
    <source>
        <dbReference type="EMBL" id="AUV83612.1"/>
    </source>
</evidence>
<feature type="domain" description="DUF7347" evidence="1">
    <location>
        <begin position="51"/>
        <end position="132"/>
    </location>
</feature>
<dbReference type="InterPro" id="IPR055771">
    <property type="entry name" value="DUF7347"/>
</dbReference>
<accession>A0A2I8VNW5</accession>
<proteinExistence type="predicted"/>
<dbReference type="KEGG" id="srub:C2R22_19810"/>
<keyword evidence="4" id="KW-1185">Reference proteome</keyword>
<dbReference type="Pfam" id="PF24042">
    <property type="entry name" value="DUF7351"/>
    <property type="match status" value="1"/>
</dbReference>
<feature type="domain" description="DUF7351" evidence="2">
    <location>
        <begin position="149"/>
        <end position="342"/>
    </location>
</feature>
<reference evidence="3 4" key="1">
    <citation type="submission" date="2018-01" db="EMBL/GenBank/DDBJ databases">
        <title>Complete genome sequence of Salinigranum rubrum GX10T, an extremely halophilic archaeon isolated from a marine solar saltern.</title>
        <authorList>
            <person name="Han S."/>
        </authorList>
    </citation>
    <scope>NUCLEOTIDE SEQUENCE [LARGE SCALE GENOMIC DNA]</scope>
    <source>
        <strain evidence="3 4">GX10</strain>
    </source>
</reference>
<gene>
    <name evidence="3" type="ORF">C2R22_19810</name>
</gene>